<accession>A0ABT1B6F3</accession>
<sequence>MKNIQSRDEKVYCRMVSDTMVGFMNTMGDLSDEAKDDLLSIIVEAMETNANEDEESRRKINLKVHEVSKEYNIPILNIFSVISMVFIDFEY</sequence>
<name>A0ABT1B6F3_9ENTR</name>
<protein>
    <submittedName>
        <fullName evidence="1">Uncharacterized protein</fullName>
    </submittedName>
</protein>
<gene>
    <name evidence="1" type="ORF">LOD26_08860</name>
</gene>
<organism evidence="1 2">
    <name type="scientific">Citrobacter meridianamericanus</name>
    <dbReference type="NCBI Taxonomy" id="2894201"/>
    <lineage>
        <taxon>Bacteria</taxon>
        <taxon>Pseudomonadati</taxon>
        <taxon>Pseudomonadota</taxon>
        <taxon>Gammaproteobacteria</taxon>
        <taxon>Enterobacterales</taxon>
        <taxon>Enterobacteriaceae</taxon>
        <taxon>Citrobacter</taxon>
    </lineage>
</organism>
<evidence type="ECO:0000313" key="2">
    <source>
        <dbReference type="Proteomes" id="UP001139290"/>
    </source>
</evidence>
<dbReference type="EMBL" id="JAJJVQ010000002">
    <property type="protein sequence ID" value="MCO5781437.1"/>
    <property type="molecule type" value="Genomic_DNA"/>
</dbReference>
<proteinExistence type="predicted"/>
<evidence type="ECO:0000313" key="1">
    <source>
        <dbReference type="EMBL" id="MCO5781437.1"/>
    </source>
</evidence>
<dbReference type="Proteomes" id="UP001139290">
    <property type="component" value="Unassembled WGS sequence"/>
</dbReference>
<dbReference type="RefSeq" id="WP_252838124.1">
    <property type="nucleotide sequence ID" value="NZ_JAJJVQ010000002.1"/>
</dbReference>
<comment type="caution">
    <text evidence="1">The sequence shown here is derived from an EMBL/GenBank/DDBJ whole genome shotgun (WGS) entry which is preliminary data.</text>
</comment>
<keyword evidence="2" id="KW-1185">Reference proteome</keyword>
<reference evidence="1" key="1">
    <citation type="submission" date="2021-11" db="EMBL/GenBank/DDBJ databases">
        <title>Citrobacter meridianamericanus sp. nov. isolated from soil.</title>
        <authorList>
            <person name="Furlan J.P.R."/>
            <person name="Stehling E.G."/>
        </authorList>
    </citation>
    <scope>NUCLEOTIDE SEQUENCE</scope>
    <source>
        <strain evidence="1">BR102</strain>
    </source>
</reference>